<keyword evidence="11" id="KW-0511">Multifunctional enzyme</keyword>
<evidence type="ECO:0000256" key="6">
    <source>
        <dbReference type="ARBA" id="ARBA00022963"/>
    </source>
</evidence>
<evidence type="ECO:0000256" key="7">
    <source>
        <dbReference type="ARBA" id="ARBA00023002"/>
    </source>
</evidence>
<dbReference type="SUPFAM" id="SSF51735">
    <property type="entry name" value="NAD(P)-binding Rossmann-fold domains"/>
    <property type="match status" value="1"/>
</dbReference>
<evidence type="ECO:0000256" key="2">
    <source>
        <dbReference type="ARBA" id="ARBA00007005"/>
    </source>
</evidence>
<evidence type="ECO:0000256" key="9">
    <source>
        <dbReference type="ARBA" id="ARBA00023098"/>
    </source>
</evidence>
<evidence type="ECO:0000256" key="12">
    <source>
        <dbReference type="ARBA" id="ARBA00049556"/>
    </source>
</evidence>
<dbReference type="InterPro" id="IPR006108">
    <property type="entry name" value="3HC_DH_C"/>
</dbReference>
<evidence type="ECO:0000256" key="8">
    <source>
        <dbReference type="ARBA" id="ARBA00023027"/>
    </source>
</evidence>
<evidence type="ECO:0000313" key="16">
    <source>
        <dbReference type="Proteomes" id="UP001324634"/>
    </source>
</evidence>
<dbReference type="AlphaFoldDB" id="A0AAX4HK69"/>
<keyword evidence="8" id="KW-0520">NAD</keyword>
<gene>
    <name evidence="15" type="ORF">SOO65_13185</name>
</gene>
<dbReference type="FunFam" id="3.40.50.720:FF:000009">
    <property type="entry name" value="Fatty oxidation complex, alpha subunit"/>
    <property type="match status" value="1"/>
</dbReference>
<evidence type="ECO:0000256" key="3">
    <source>
        <dbReference type="ARBA" id="ARBA00008750"/>
    </source>
</evidence>
<dbReference type="CDD" id="cd06558">
    <property type="entry name" value="crotonase-like"/>
    <property type="match status" value="1"/>
</dbReference>
<evidence type="ECO:0000256" key="11">
    <source>
        <dbReference type="ARBA" id="ARBA00023268"/>
    </source>
</evidence>
<keyword evidence="6" id="KW-0442">Lipid degradation</keyword>
<name>A0AAX4HK69_9BACT</name>
<evidence type="ECO:0000256" key="5">
    <source>
        <dbReference type="ARBA" id="ARBA00022832"/>
    </source>
</evidence>
<dbReference type="InterPro" id="IPR029045">
    <property type="entry name" value="ClpP/crotonase-like_dom_sf"/>
</dbReference>
<reference evidence="15 16" key="1">
    <citation type="submission" date="2023-11" db="EMBL/GenBank/DDBJ databases">
        <title>Peredibacter starrii A3.12.</title>
        <authorList>
            <person name="Mitchell R.J."/>
        </authorList>
    </citation>
    <scope>NUCLEOTIDE SEQUENCE [LARGE SCALE GENOMIC DNA]</scope>
    <source>
        <strain evidence="15 16">A3.12</strain>
    </source>
</reference>
<feature type="domain" description="3-hydroxyacyl-CoA dehydrogenase C-terminal" evidence="13">
    <location>
        <begin position="495"/>
        <end position="588"/>
    </location>
</feature>
<dbReference type="GO" id="GO:0004300">
    <property type="term" value="F:enoyl-CoA hydratase activity"/>
    <property type="evidence" value="ECO:0007669"/>
    <property type="project" value="UniProtKB-EC"/>
</dbReference>
<dbReference type="InterPro" id="IPR006180">
    <property type="entry name" value="3-OHacyl-CoA_DH_CS"/>
</dbReference>
<dbReference type="InterPro" id="IPR036291">
    <property type="entry name" value="NAD(P)-bd_dom_sf"/>
</dbReference>
<dbReference type="InterPro" id="IPR008927">
    <property type="entry name" value="6-PGluconate_DH-like_C_sf"/>
</dbReference>
<dbReference type="GO" id="GO:0016509">
    <property type="term" value="F:long-chain (3S)-3-hydroxyacyl-CoA dehydrogenase (NAD+) activity"/>
    <property type="evidence" value="ECO:0007669"/>
    <property type="project" value="TreeGrafter"/>
</dbReference>
<proteinExistence type="inferred from homology"/>
<dbReference type="InterPro" id="IPR001753">
    <property type="entry name" value="Enoyl-CoA_hydra/iso"/>
</dbReference>
<evidence type="ECO:0000256" key="4">
    <source>
        <dbReference type="ARBA" id="ARBA00012076"/>
    </source>
</evidence>
<dbReference type="Pfam" id="PF00378">
    <property type="entry name" value="ECH_1"/>
    <property type="match status" value="1"/>
</dbReference>
<evidence type="ECO:0000256" key="10">
    <source>
        <dbReference type="ARBA" id="ARBA00023239"/>
    </source>
</evidence>
<dbReference type="GO" id="GO:0006635">
    <property type="term" value="P:fatty acid beta-oxidation"/>
    <property type="evidence" value="ECO:0007669"/>
    <property type="project" value="TreeGrafter"/>
</dbReference>
<evidence type="ECO:0000256" key="1">
    <source>
        <dbReference type="ARBA" id="ARBA00005005"/>
    </source>
</evidence>
<dbReference type="Pfam" id="PF02737">
    <property type="entry name" value="3HCDH_N"/>
    <property type="match status" value="1"/>
</dbReference>
<dbReference type="Pfam" id="PF00725">
    <property type="entry name" value="3HCDH"/>
    <property type="match status" value="2"/>
</dbReference>
<comment type="similarity">
    <text evidence="2">In the central section; belongs to the 3-hydroxyacyl-CoA dehydrogenase family.</text>
</comment>
<dbReference type="SUPFAM" id="SSF52096">
    <property type="entry name" value="ClpP/crotonase"/>
    <property type="match status" value="1"/>
</dbReference>
<keyword evidence="9" id="KW-0443">Lipid metabolism</keyword>
<dbReference type="FunFam" id="3.90.226.10:FF:000011">
    <property type="entry name" value="Fatty acid oxidation complex subunit alpha"/>
    <property type="match status" value="1"/>
</dbReference>
<dbReference type="PANTHER" id="PTHR43612">
    <property type="entry name" value="TRIFUNCTIONAL ENZYME SUBUNIT ALPHA"/>
    <property type="match status" value="1"/>
</dbReference>
<organism evidence="15 16">
    <name type="scientific">Peredibacter starrii</name>
    <dbReference type="NCBI Taxonomy" id="28202"/>
    <lineage>
        <taxon>Bacteria</taxon>
        <taxon>Pseudomonadati</taxon>
        <taxon>Bdellovibrionota</taxon>
        <taxon>Bacteriovoracia</taxon>
        <taxon>Bacteriovoracales</taxon>
        <taxon>Bacteriovoracaceae</taxon>
        <taxon>Peredibacter</taxon>
    </lineage>
</organism>
<keyword evidence="10" id="KW-0456">Lyase</keyword>
<dbReference type="PANTHER" id="PTHR43612:SF3">
    <property type="entry name" value="TRIFUNCTIONAL ENZYME SUBUNIT ALPHA, MITOCHONDRIAL"/>
    <property type="match status" value="1"/>
</dbReference>
<dbReference type="PROSITE" id="PS00067">
    <property type="entry name" value="3HCDH"/>
    <property type="match status" value="1"/>
</dbReference>
<dbReference type="Proteomes" id="UP001324634">
    <property type="component" value="Chromosome"/>
</dbReference>
<dbReference type="EMBL" id="CP139487">
    <property type="protein sequence ID" value="WPU63643.1"/>
    <property type="molecule type" value="Genomic_DNA"/>
</dbReference>
<dbReference type="EC" id="4.2.1.17" evidence="4"/>
<accession>A0AAX4HK69</accession>
<dbReference type="Gene3D" id="1.10.1040.50">
    <property type="match status" value="1"/>
</dbReference>
<sequence>MSYQILTVEIKNELMWVGFGKFEKKSMTTFTKETLEELKKAILEAAELDKKNAVKGLVFFSHKPGVFLAGVDISVINGLKSEAEALRALDEAHSIFNALDDLKMPTVALVDGICLGGGLELSLACKKIFISDSPKTALGLPEVMLGVLPGFGGTYRLPKKVGLTTAMDMILTGRQIRGKNALKMGLADAMLPTERMQELAKTYLLEKKTGKKKSMKEEMSAAAMDNFLTRKIIFQKAREKVLETSKGFYPAPLKILEVLESGAGKNRTDYLTLEAQAFAELSQSVQSKNLQHIFFLTDNTKKLENKDKLPTVKKGAVLGAGVMGGGIAWLFAQSNQAPLMKDITPAALELGLKQASQNFSGALKKRKMTEDEFNRKMRSIEPTLNFEGFKAVDLVVEAVVENMDLKKKVFAELEEYVRPDALLTSNTSSLSVEEMSKALRKPERFAGLHFFNPVNKMPLVEIITHERASKETIDSLVKWTLDAKKTPIVVKDGPGFLVNRILAPYLNEAAFLLEEGVSVEALDEAALNFGMPMGPCRLMDEIGLDVCVKVGKIMQDGLGARANPSSLAGKLYDAKLLGKKNSKGFYLYDEKGKVTGKNPDIAKLLPQKKIRKDEMEIQMRLFLPMVNEAAYIFADRIVDKASTVDVGMIYGTGFPPFRGGLCKWADQEGLDQIAERLSNFAKDVNQDRYQIAPFLSMMINDKKKFYDL</sequence>
<keyword evidence="7" id="KW-0560">Oxidoreductase</keyword>
<feature type="domain" description="3-hydroxyacyl-CoA dehydrogenase NAD binding" evidence="14">
    <location>
        <begin position="316"/>
        <end position="492"/>
    </location>
</feature>
<dbReference type="SUPFAM" id="SSF48179">
    <property type="entry name" value="6-phosphogluconate dehydrogenase C-terminal domain-like"/>
    <property type="match status" value="2"/>
</dbReference>
<feature type="domain" description="3-hydroxyacyl-CoA dehydrogenase C-terminal" evidence="13">
    <location>
        <begin position="619"/>
        <end position="703"/>
    </location>
</feature>
<comment type="pathway">
    <text evidence="1">Lipid metabolism; fatty acid beta-oxidation.</text>
</comment>
<dbReference type="RefSeq" id="WP_321390722.1">
    <property type="nucleotide sequence ID" value="NZ_CP139487.1"/>
</dbReference>
<evidence type="ECO:0000259" key="13">
    <source>
        <dbReference type="Pfam" id="PF00725"/>
    </source>
</evidence>
<dbReference type="InterPro" id="IPR050136">
    <property type="entry name" value="FA_oxidation_alpha_subunit"/>
</dbReference>
<keyword evidence="16" id="KW-1185">Reference proteome</keyword>
<comment type="similarity">
    <text evidence="3">In the N-terminal section; belongs to the enoyl-CoA hydratase/isomerase family.</text>
</comment>
<dbReference type="Gene3D" id="3.40.50.720">
    <property type="entry name" value="NAD(P)-binding Rossmann-like Domain"/>
    <property type="match status" value="1"/>
</dbReference>
<dbReference type="GO" id="GO:0070403">
    <property type="term" value="F:NAD+ binding"/>
    <property type="evidence" value="ECO:0007669"/>
    <property type="project" value="InterPro"/>
</dbReference>
<dbReference type="KEGG" id="psti:SOO65_13185"/>
<keyword evidence="5" id="KW-0276">Fatty acid metabolism</keyword>
<comment type="catalytic activity">
    <reaction evidence="12">
        <text>a (3S)-3-hydroxyacyl-CoA + NAD(+) = a 3-oxoacyl-CoA + NADH + H(+)</text>
        <dbReference type="Rhea" id="RHEA:22432"/>
        <dbReference type="ChEBI" id="CHEBI:15378"/>
        <dbReference type="ChEBI" id="CHEBI:57318"/>
        <dbReference type="ChEBI" id="CHEBI:57540"/>
        <dbReference type="ChEBI" id="CHEBI:57945"/>
        <dbReference type="ChEBI" id="CHEBI:90726"/>
        <dbReference type="EC" id="1.1.1.35"/>
    </reaction>
</comment>
<evidence type="ECO:0000259" key="14">
    <source>
        <dbReference type="Pfam" id="PF02737"/>
    </source>
</evidence>
<protein>
    <recommendedName>
        <fullName evidence="4">enoyl-CoA hydratase</fullName>
        <ecNumber evidence="4">4.2.1.17</ecNumber>
    </recommendedName>
</protein>
<dbReference type="InterPro" id="IPR006176">
    <property type="entry name" value="3-OHacyl-CoA_DH_NAD-bd"/>
</dbReference>
<dbReference type="Gene3D" id="3.90.226.10">
    <property type="entry name" value="2-enoyl-CoA Hydratase, Chain A, domain 1"/>
    <property type="match status" value="1"/>
</dbReference>
<evidence type="ECO:0000313" key="15">
    <source>
        <dbReference type="EMBL" id="WPU63643.1"/>
    </source>
</evidence>